<accession>A0ABZ1CVK1</accession>
<feature type="compositionally biased region" description="Low complexity" evidence="3">
    <location>
        <begin position="301"/>
        <end position="312"/>
    </location>
</feature>
<evidence type="ECO:0000256" key="2">
    <source>
        <dbReference type="PROSITE-ProRule" id="PRU00192"/>
    </source>
</evidence>
<dbReference type="EMBL" id="CP141882">
    <property type="protein sequence ID" value="WRT65225.1"/>
    <property type="molecule type" value="Genomic_DNA"/>
</dbReference>
<dbReference type="Proteomes" id="UP001329825">
    <property type="component" value="Chromosome 2"/>
</dbReference>
<proteinExistence type="predicted"/>
<organism evidence="6 7">
    <name type="scientific">Kwoniella shivajii</name>
    <dbReference type="NCBI Taxonomy" id="564305"/>
    <lineage>
        <taxon>Eukaryota</taxon>
        <taxon>Fungi</taxon>
        <taxon>Dikarya</taxon>
        <taxon>Basidiomycota</taxon>
        <taxon>Agaricomycotina</taxon>
        <taxon>Tremellomycetes</taxon>
        <taxon>Tremellales</taxon>
        <taxon>Cryptococcaceae</taxon>
        <taxon>Kwoniella</taxon>
    </lineage>
</organism>
<feature type="transmembrane region" description="Helical" evidence="4">
    <location>
        <begin position="178"/>
        <end position="199"/>
    </location>
</feature>
<evidence type="ECO:0000313" key="7">
    <source>
        <dbReference type="Proteomes" id="UP001329825"/>
    </source>
</evidence>
<dbReference type="GeneID" id="87954299"/>
<dbReference type="PROSITE" id="PS50002">
    <property type="entry name" value="SH3"/>
    <property type="match status" value="1"/>
</dbReference>
<feature type="region of interest" description="Disordered" evidence="3">
    <location>
        <begin position="95"/>
        <end position="157"/>
    </location>
</feature>
<keyword evidence="1 2" id="KW-0728">SH3 domain</keyword>
<dbReference type="SMART" id="SM00326">
    <property type="entry name" value="SH3"/>
    <property type="match status" value="1"/>
</dbReference>
<reference evidence="6 7" key="1">
    <citation type="submission" date="2024-01" db="EMBL/GenBank/DDBJ databases">
        <title>Comparative genomics of Cryptococcus and Kwoniella reveals pathogenesis evolution and contrasting modes of karyotype evolution via chromosome fusion or intercentromeric recombination.</title>
        <authorList>
            <person name="Coelho M.A."/>
            <person name="David-Palma M."/>
            <person name="Shea T."/>
            <person name="Bowers K."/>
            <person name="McGinley-Smith S."/>
            <person name="Mohammad A.W."/>
            <person name="Gnirke A."/>
            <person name="Yurkov A.M."/>
            <person name="Nowrousian M."/>
            <person name="Sun S."/>
            <person name="Cuomo C.A."/>
            <person name="Heitman J."/>
        </authorList>
    </citation>
    <scope>NUCLEOTIDE SEQUENCE [LARGE SCALE GENOMIC DNA]</scope>
    <source>
        <strain evidence="6">CBS 11374</strain>
    </source>
</reference>
<feature type="region of interest" description="Disordered" evidence="3">
    <location>
        <begin position="1"/>
        <end position="39"/>
    </location>
</feature>
<feature type="region of interest" description="Disordered" evidence="3">
    <location>
        <begin position="203"/>
        <end position="312"/>
    </location>
</feature>
<evidence type="ECO:0000259" key="5">
    <source>
        <dbReference type="PROSITE" id="PS50002"/>
    </source>
</evidence>
<keyword evidence="7" id="KW-1185">Reference proteome</keyword>
<evidence type="ECO:0000256" key="1">
    <source>
        <dbReference type="ARBA" id="ARBA00022443"/>
    </source>
</evidence>
<keyword evidence="4" id="KW-0812">Transmembrane</keyword>
<gene>
    <name evidence="6" type="ORF">IL334_002168</name>
</gene>
<feature type="domain" description="SH3" evidence="5">
    <location>
        <begin position="343"/>
        <end position="403"/>
    </location>
</feature>
<dbReference type="Gene3D" id="2.30.30.40">
    <property type="entry name" value="SH3 Domains"/>
    <property type="match status" value="1"/>
</dbReference>
<name>A0ABZ1CVK1_9TREE</name>
<evidence type="ECO:0000256" key="3">
    <source>
        <dbReference type="SAM" id="MobiDB-lite"/>
    </source>
</evidence>
<feature type="compositionally biased region" description="Polar residues" evidence="3">
    <location>
        <begin position="269"/>
        <end position="300"/>
    </location>
</feature>
<keyword evidence="4" id="KW-1133">Transmembrane helix</keyword>
<evidence type="ECO:0000313" key="6">
    <source>
        <dbReference type="EMBL" id="WRT65225.1"/>
    </source>
</evidence>
<dbReference type="SUPFAM" id="SSF50044">
    <property type="entry name" value="SH3-domain"/>
    <property type="match status" value="1"/>
</dbReference>
<sequence>MAQLIDPDVNETLDEPIIPNPTSTRRVASADKDTDSMSLPIGITSASAVTSSVARISTSAIASATSANGQNPATPLTSTAKSTIIASSVLPSTSTIVSTSTTPSTSLKPSTTSTTSSAKPTTTSSSTIAKSSTTSNRSSSSTSISANASKASSSASSSATKAASENGKSGIAGTGLSLGAFVGIVIGGVVALVLIGIIATRTIRKKQRKDRAKRRSAMFEWPSTTGMNDGINEEYEKPRYEPPSQSYAMSDAYPNTNGRSGGGNGSVSYVTNETSYSQVPSLPPTNQSYMERNNPQFSYGNQSQNQPSYPPQQQYPKYHENIVPPSLAPVVPTHTGNASSGLRDGTMVRVQVGFVRSLEDELAISPGQQLYLHQIYDDGWCLCEDSNKFKGVVPISCIQPLSNNDHGLAPNMRREGSGGSAGSAERLQRRSSLYREA</sequence>
<feature type="compositionally biased region" description="Basic residues" evidence="3">
    <location>
        <begin position="203"/>
        <end position="216"/>
    </location>
</feature>
<evidence type="ECO:0000256" key="4">
    <source>
        <dbReference type="SAM" id="Phobius"/>
    </source>
</evidence>
<dbReference type="InterPro" id="IPR001452">
    <property type="entry name" value="SH3_domain"/>
</dbReference>
<feature type="region of interest" description="Disordered" evidence="3">
    <location>
        <begin position="408"/>
        <end position="437"/>
    </location>
</feature>
<dbReference type="InterPro" id="IPR036028">
    <property type="entry name" value="SH3-like_dom_sf"/>
</dbReference>
<dbReference type="RefSeq" id="XP_062789965.1">
    <property type="nucleotide sequence ID" value="XM_062933914.1"/>
</dbReference>
<protein>
    <recommendedName>
        <fullName evidence="5">SH3 domain-containing protein</fullName>
    </recommendedName>
</protein>
<keyword evidence="4" id="KW-0472">Membrane</keyword>
<dbReference type="CDD" id="cd12087">
    <property type="entry name" value="TM_EGFR-like"/>
    <property type="match status" value="1"/>
</dbReference>